<evidence type="ECO:0000256" key="1">
    <source>
        <dbReference type="ARBA" id="ARBA00004173"/>
    </source>
</evidence>
<accession>A0A6A6UPK9</accession>
<protein>
    <recommendedName>
        <fullName evidence="7">Large ribosomal subunit protein bL32m</fullName>
    </recommendedName>
</protein>
<evidence type="ECO:0000313" key="9">
    <source>
        <dbReference type="EMBL" id="KAF2673710.1"/>
    </source>
</evidence>
<evidence type="ECO:0000256" key="4">
    <source>
        <dbReference type="ARBA" id="ARBA00022980"/>
    </source>
</evidence>
<dbReference type="GO" id="GO:0006412">
    <property type="term" value="P:translation"/>
    <property type="evidence" value="ECO:0007669"/>
    <property type="project" value="InterPro"/>
</dbReference>
<dbReference type="InterPro" id="IPR051991">
    <property type="entry name" value="Mitoribosomal_protein_bL32"/>
</dbReference>
<evidence type="ECO:0000256" key="8">
    <source>
        <dbReference type="SAM" id="MobiDB-lite"/>
    </source>
</evidence>
<keyword evidence="5" id="KW-0496">Mitochondrion</keyword>
<name>A0A6A6UPK9_9PEZI</name>
<evidence type="ECO:0000256" key="2">
    <source>
        <dbReference type="ARBA" id="ARBA00008560"/>
    </source>
</evidence>
<keyword evidence="4" id="KW-0689">Ribosomal protein</keyword>
<dbReference type="Proteomes" id="UP000799302">
    <property type="component" value="Unassembled WGS sequence"/>
</dbReference>
<comment type="subcellular location">
    <subcellularLocation>
        <location evidence="1">Mitochondrion</location>
    </subcellularLocation>
</comment>
<dbReference type="GO" id="GO:0003735">
    <property type="term" value="F:structural constituent of ribosome"/>
    <property type="evidence" value="ECO:0007669"/>
    <property type="project" value="InterPro"/>
</dbReference>
<dbReference type="OrthoDB" id="2014905at2759"/>
<proteinExistence type="inferred from homology"/>
<evidence type="ECO:0000256" key="3">
    <source>
        <dbReference type="ARBA" id="ARBA00022946"/>
    </source>
</evidence>
<keyword evidence="3" id="KW-0809">Transit peptide</keyword>
<evidence type="ECO:0000313" key="10">
    <source>
        <dbReference type="Proteomes" id="UP000799302"/>
    </source>
</evidence>
<evidence type="ECO:0000256" key="5">
    <source>
        <dbReference type="ARBA" id="ARBA00023128"/>
    </source>
</evidence>
<dbReference type="Pfam" id="PF01783">
    <property type="entry name" value="Ribosomal_L32p"/>
    <property type="match status" value="1"/>
</dbReference>
<sequence length="200" mass="22396">MAFQPAIPSLNLAIPAFLPKLPTSWRIALPLFGMSALPIPVGQLPRPSSILQDIWDGILRAVPKKKTSKSRSRSRQFAGKALKDVMFIVKCPSCGRPKRAVYLCPYCVNAVRTYWKSSWNKVLRGESITYSKSKDLEQHKHEDIEALEAELRQLDAGKSETEIPMEKDAPSLYNQQELAESKTKAAESIEGGRKTDEIRA</sequence>
<dbReference type="PANTHER" id="PTHR21026:SF2">
    <property type="entry name" value="LARGE RIBOSOMAL SUBUNIT PROTEIN BL32M"/>
    <property type="match status" value="1"/>
</dbReference>
<comment type="similarity">
    <text evidence="2">Belongs to the bacterial ribosomal protein bL32 family.</text>
</comment>
<gene>
    <name evidence="9" type="ORF">BT63DRAFT_421838</name>
</gene>
<keyword evidence="6" id="KW-0687">Ribonucleoprotein</keyword>
<dbReference type="NCBIfam" id="TIGR01031">
    <property type="entry name" value="rpmF_bact"/>
    <property type="match status" value="1"/>
</dbReference>
<feature type="compositionally biased region" description="Basic and acidic residues" evidence="8">
    <location>
        <begin position="155"/>
        <end position="169"/>
    </location>
</feature>
<organism evidence="9 10">
    <name type="scientific">Microthyrium microscopicum</name>
    <dbReference type="NCBI Taxonomy" id="703497"/>
    <lineage>
        <taxon>Eukaryota</taxon>
        <taxon>Fungi</taxon>
        <taxon>Dikarya</taxon>
        <taxon>Ascomycota</taxon>
        <taxon>Pezizomycotina</taxon>
        <taxon>Dothideomycetes</taxon>
        <taxon>Dothideomycetes incertae sedis</taxon>
        <taxon>Microthyriales</taxon>
        <taxon>Microthyriaceae</taxon>
        <taxon>Microthyrium</taxon>
    </lineage>
</organism>
<dbReference type="AlphaFoldDB" id="A0A6A6UPK9"/>
<keyword evidence="10" id="KW-1185">Reference proteome</keyword>
<reference evidence="9" key="1">
    <citation type="journal article" date="2020" name="Stud. Mycol.">
        <title>101 Dothideomycetes genomes: a test case for predicting lifestyles and emergence of pathogens.</title>
        <authorList>
            <person name="Haridas S."/>
            <person name="Albert R."/>
            <person name="Binder M."/>
            <person name="Bloem J."/>
            <person name="Labutti K."/>
            <person name="Salamov A."/>
            <person name="Andreopoulos B."/>
            <person name="Baker S."/>
            <person name="Barry K."/>
            <person name="Bills G."/>
            <person name="Bluhm B."/>
            <person name="Cannon C."/>
            <person name="Castanera R."/>
            <person name="Culley D."/>
            <person name="Daum C."/>
            <person name="Ezra D."/>
            <person name="Gonzalez J."/>
            <person name="Henrissat B."/>
            <person name="Kuo A."/>
            <person name="Liang C."/>
            <person name="Lipzen A."/>
            <person name="Lutzoni F."/>
            <person name="Magnuson J."/>
            <person name="Mondo S."/>
            <person name="Nolan M."/>
            <person name="Ohm R."/>
            <person name="Pangilinan J."/>
            <person name="Park H.-J."/>
            <person name="Ramirez L."/>
            <person name="Alfaro M."/>
            <person name="Sun H."/>
            <person name="Tritt A."/>
            <person name="Yoshinaga Y."/>
            <person name="Zwiers L.-H."/>
            <person name="Turgeon B."/>
            <person name="Goodwin S."/>
            <person name="Spatafora J."/>
            <person name="Crous P."/>
            <person name="Grigoriev I."/>
        </authorList>
    </citation>
    <scope>NUCLEOTIDE SEQUENCE</scope>
    <source>
        <strain evidence="9">CBS 115976</strain>
    </source>
</reference>
<feature type="compositionally biased region" description="Basic and acidic residues" evidence="8">
    <location>
        <begin position="179"/>
        <end position="200"/>
    </location>
</feature>
<dbReference type="InterPro" id="IPR011332">
    <property type="entry name" value="Ribosomal_zn-bd"/>
</dbReference>
<evidence type="ECO:0000256" key="6">
    <source>
        <dbReference type="ARBA" id="ARBA00023274"/>
    </source>
</evidence>
<dbReference type="SUPFAM" id="SSF57829">
    <property type="entry name" value="Zn-binding ribosomal proteins"/>
    <property type="match status" value="1"/>
</dbReference>
<dbReference type="GO" id="GO:0005762">
    <property type="term" value="C:mitochondrial large ribosomal subunit"/>
    <property type="evidence" value="ECO:0007669"/>
    <property type="project" value="TreeGrafter"/>
</dbReference>
<dbReference type="PANTHER" id="PTHR21026">
    <property type="entry name" value="39S RIBOSOMAL PROTEIN L32, MITOCHONDRIAL"/>
    <property type="match status" value="1"/>
</dbReference>
<evidence type="ECO:0000256" key="7">
    <source>
        <dbReference type="ARBA" id="ARBA00039935"/>
    </source>
</evidence>
<dbReference type="InterPro" id="IPR002677">
    <property type="entry name" value="Ribosomal_bL32"/>
</dbReference>
<dbReference type="EMBL" id="MU004231">
    <property type="protein sequence ID" value="KAF2673710.1"/>
    <property type="molecule type" value="Genomic_DNA"/>
</dbReference>
<feature type="region of interest" description="Disordered" evidence="8">
    <location>
        <begin position="155"/>
        <end position="200"/>
    </location>
</feature>